<dbReference type="EMBL" id="JBJKBG010000002">
    <property type="protein sequence ID" value="KAL3749180.1"/>
    <property type="molecule type" value="Genomic_DNA"/>
</dbReference>
<gene>
    <name evidence="7" type="ORF">ACJRO7_010296</name>
</gene>
<dbReference type="InterPro" id="IPR018289">
    <property type="entry name" value="MULE_transposase_dom"/>
</dbReference>
<keyword evidence="3" id="KW-0862">Zinc</keyword>
<keyword evidence="2 4" id="KW-0863">Zinc-finger</keyword>
<evidence type="ECO:0000256" key="1">
    <source>
        <dbReference type="ARBA" id="ARBA00022723"/>
    </source>
</evidence>
<reference evidence="7 8" key="1">
    <citation type="submission" date="2024-11" db="EMBL/GenBank/DDBJ databases">
        <title>Chromosome-level genome assembly of Eucalyptus globulus Labill. provides insights into its genome evolution.</title>
        <authorList>
            <person name="Li X."/>
        </authorList>
    </citation>
    <scope>NUCLEOTIDE SEQUENCE [LARGE SCALE GENOMIC DNA]</scope>
    <source>
        <strain evidence="7">CL2024</strain>
        <tissue evidence="7">Fresh tender leaves</tissue>
    </source>
</reference>
<dbReference type="PANTHER" id="PTHR31973:SF189">
    <property type="entry name" value="TRANSPOSASE, MUDR, PLANT, MULE TRANSPOSASE DOMAIN PROTEIN-RELATED"/>
    <property type="match status" value="1"/>
</dbReference>
<feature type="domain" description="SWIM-type" evidence="6">
    <location>
        <begin position="517"/>
        <end position="549"/>
    </location>
</feature>
<keyword evidence="1" id="KW-0479">Metal-binding</keyword>
<dbReference type="InterPro" id="IPR004332">
    <property type="entry name" value="Transposase_MuDR"/>
</dbReference>
<dbReference type="PANTHER" id="PTHR31973">
    <property type="entry name" value="POLYPROTEIN, PUTATIVE-RELATED"/>
    <property type="match status" value="1"/>
</dbReference>
<comment type="caution">
    <text evidence="7">The sequence shown here is derived from an EMBL/GenBank/DDBJ whole genome shotgun (WGS) entry which is preliminary data.</text>
</comment>
<evidence type="ECO:0000256" key="3">
    <source>
        <dbReference type="ARBA" id="ARBA00022833"/>
    </source>
</evidence>
<dbReference type="SMART" id="SM00575">
    <property type="entry name" value="ZnF_PMZ"/>
    <property type="match status" value="1"/>
</dbReference>
<dbReference type="Pfam" id="PF03108">
    <property type="entry name" value="DBD_Tnp_Mut"/>
    <property type="match status" value="1"/>
</dbReference>
<accession>A0ABD3LBK1</accession>
<sequence length="675" mass="78179">MATKAWIIREPLAEFVPSQQSIGESSNPQQSDIVIAEGNYQTDYYETDGDESLEFDVEPEDEVTRRRSRYPRYDPNCLVPVFTTSMMFDDGRQFKDAIKKHSVVERREIKFVKNDKKFVRAKCVDVNCPWKISASFDVRIGSFHVKAYHKEHTCSISFTNKRVTSSWLADHYFSTIKAMPTIKTIAFKELIKEQLGLNITIDQCKKAKLLAFKVLMGNYRKEYSKLWDYVEELRETNPGSTVTLKVEKPDMHSKALFERMYICFAAFVGLDGCFLKGICKGEILCAIGRDANDQMFPIAWAVVRVESGDTWTWFLTSLMYDLNMIGTYGQGWVIISDKQKGLLQAVVNLLPLAEHRMCARHIYANWGQKYKGIQMQRLFWQCVKSNIMVEFDEHTQALKKISPAAYHDLIQTEPKHWSRAFFTTEVKCDIVDNNLCEAFNGRIIDARCKSIYSMLEEMRIMIMTRMHTQRDACARWKRDCGPRIIKKLEENRVGATYCHVIWNGDAGYEVLDKGVKYVVDVSKRDCTCRRWQLTGIPCPHAISTIDHKRHDAYDYVDECYMKVNFLATYQKMMMPVRGEKFWKKTNNEAPEPLPTRVKLGRPKQKRRREEGEVARGIRMSRRGMKMTCRSCSKTGHNSLTCPTKKAKTATSQTQLPRQKLSVSTFISIVSCLFHE</sequence>
<evidence type="ECO:0000259" key="6">
    <source>
        <dbReference type="PROSITE" id="PS50966"/>
    </source>
</evidence>
<name>A0ABD3LBK1_EUCGL</name>
<dbReference type="InterPro" id="IPR007527">
    <property type="entry name" value="Znf_SWIM"/>
</dbReference>
<evidence type="ECO:0000256" key="4">
    <source>
        <dbReference type="PROSITE-ProRule" id="PRU00325"/>
    </source>
</evidence>
<dbReference type="GO" id="GO:0008270">
    <property type="term" value="F:zinc ion binding"/>
    <property type="evidence" value="ECO:0007669"/>
    <property type="project" value="UniProtKB-KW"/>
</dbReference>
<dbReference type="PROSITE" id="PS50966">
    <property type="entry name" value="ZF_SWIM"/>
    <property type="match status" value="1"/>
</dbReference>
<dbReference type="Pfam" id="PF10551">
    <property type="entry name" value="MULE"/>
    <property type="match status" value="1"/>
</dbReference>
<evidence type="ECO:0000256" key="5">
    <source>
        <dbReference type="SAM" id="MobiDB-lite"/>
    </source>
</evidence>
<keyword evidence="8" id="KW-1185">Reference proteome</keyword>
<dbReference type="AlphaFoldDB" id="A0ABD3LBK1"/>
<feature type="region of interest" description="Disordered" evidence="5">
    <location>
        <begin position="586"/>
        <end position="613"/>
    </location>
</feature>
<organism evidence="7 8">
    <name type="scientific">Eucalyptus globulus</name>
    <name type="common">Tasmanian blue gum</name>
    <dbReference type="NCBI Taxonomy" id="34317"/>
    <lineage>
        <taxon>Eukaryota</taxon>
        <taxon>Viridiplantae</taxon>
        <taxon>Streptophyta</taxon>
        <taxon>Embryophyta</taxon>
        <taxon>Tracheophyta</taxon>
        <taxon>Spermatophyta</taxon>
        <taxon>Magnoliopsida</taxon>
        <taxon>eudicotyledons</taxon>
        <taxon>Gunneridae</taxon>
        <taxon>Pentapetalae</taxon>
        <taxon>rosids</taxon>
        <taxon>malvids</taxon>
        <taxon>Myrtales</taxon>
        <taxon>Myrtaceae</taxon>
        <taxon>Myrtoideae</taxon>
        <taxon>Eucalypteae</taxon>
        <taxon>Eucalyptus</taxon>
    </lineage>
</organism>
<evidence type="ECO:0000256" key="2">
    <source>
        <dbReference type="ARBA" id="ARBA00022771"/>
    </source>
</evidence>
<evidence type="ECO:0000313" key="8">
    <source>
        <dbReference type="Proteomes" id="UP001634007"/>
    </source>
</evidence>
<evidence type="ECO:0000313" key="7">
    <source>
        <dbReference type="EMBL" id="KAL3749180.1"/>
    </source>
</evidence>
<dbReference type="Proteomes" id="UP001634007">
    <property type="component" value="Unassembled WGS sequence"/>
</dbReference>
<dbReference type="InterPro" id="IPR006564">
    <property type="entry name" value="Znf_PMZ"/>
</dbReference>
<protein>
    <recommendedName>
        <fullName evidence="6">SWIM-type domain-containing protein</fullName>
    </recommendedName>
</protein>
<proteinExistence type="predicted"/>
<dbReference type="Pfam" id="PF04434">
    <property type="entry name" value="SWIM"/>
    <property type="match status" value="1"/>
</dbReference>